<reference evidence="12 13" key="1">
    <citation type="submission" date="2017-11" db="EMBL/GenBank/DDBJ databases">
        <title>Reclassification of Bisgaard taxon 7 as Conservatibacter flavescens gen. nov., sp. nov.</title>
        <authorList>
            <person name="Christensen H."/>
        </authorList>
    </citation>
    <scope>NUCLEOTIDE SEQUENCE [LARGE SCALE GENOMIC DNA]</scope>
    <source>
        <strain evidence="12 13">7_4</strain>
    </source>
</reference>
<dbReference type="CDD" id="cd06261">
    <property type="entry name" value="TM_PBP2"/>
    <property type="match status" value="1"/>
</dbReference>
<evidence type="ECO:0000256" key="8">
    <source>
        <dbReference type="ARBA" id="ARBA00022989"/>
    </source>
</evidence>
<keyword evidence="9 10" id="KW-0472">Membrane</keyword>
<feature type="transmembrane region" description="Helical" evidence="10">
    <location>
        <begin position="83"/>
        <end position="104"/>
    </location>
</feature>
<keyword evidence="3 10" id="KW-0813">Transport</keyword>
<accession>A0A2M8S092</accession>
<name>A0A2M8S092_9PAST</name>
<dbReference type="InterPro" id="IPR000515">
    <property type="entry name" value="MetI-like"/>
</dbReference>
<keyword evidence="8 10" id="KW-1133">Transmembrane helix</keyword>
<protein>
    <submittedName>
        <fullName evidence="12">ABC transporter</fullName>
    </submittedName>
</protein>
<dbReference type="InterPro" id="IPR035906">
    <property type="entry name" value="MetI-like_sf"/>
</dbReference>
<keyword evidence="13" id="KW-1185">Reference proteome</keyword>
<organism evidence="12 13">
    <name type="scientific">Conservatibacter flavescens</name>
    <dbReference type="NCBI Taxonomy" id="28161"/>
    <lineage>
        <taxon>Bacteria</taxon>
        <taxon>Pseudomonadati</taxon>
        <taxon>Pseudomonadota</taxon>
        <taxon>Gammaproteobacteria</taxon>
        <taxon>Pasteurellales</taxon>
        <taxon>Pasteurellaceae</taxon>
        <taxon>Conservatibacter</taxon>
    </lineage>
</organism>
<dbReference type="PROSITE" id="PS50928">
    <property type="entry name" value="ABC_TM1"/>
    <property type="match status" value="1"/>
</dbReference>
<dbReference type="GO" id="GO:0043190">
    <property type="term" value="C:ATP-binding cassette (ABC) transporter complex"/>
    <property type="evidence" value="ECO:0007669"/>
    <property type="project" value="InterPro"/>
</dbReference>
<dbReference type="Proteomes" id="UP000229329">
    <property type="component" value="Unassembled WGS sequence"/>
</dbReference>
<dbReference type="AlphaFoldDB" id="A0A2M8S092"/>
<dbReference type="Pfam" id="PF00528">
    <property type="entry name" value="BPD_transp_1"/>
    <property type="match status" value="1"/>
</dbReference>
<evidence type="ECO:0000256" key="3">
    <source>
        <dbReference type="ARBA" id="ARBA00022448"/>
    </source>
</evidence>
<evidence type="ECO:0000313" key="12">
    <source>
        <dbReference type="EMBL" id="PJG84563.1"/>
    </source>
</evidence>
<dbReference type="InterPro" id="IPR051613">
    <property type="entry name" value="ABC_transp_permease_HisMQ"/>
</dbReference>
<dbReference type="OrthoDB" id="9815029at2"/>
<gene>
    <name evidence="12" type="ORF">CVP05_11125</name>
</gene>
<evidence type="ECO:0000256" key="2">
    <source>
        <dbReference type="ARBA" id="ARBA00010072"/>
    </source>
</evidence>
<feature type="transmembrane region" description="Helical" evidence="10">
    <location>
        <begin position="187"/>
        <end position="208"/>
    </location>
</feature>
<dbReference type="NCBIfam" id="NF008337">
    <property type="entry name" value="PRK11123.1"/>
    <property type="match status" value="1"/>
</dbReference>
<keyword evidence="6 10" id="KW-0812">Transmembrane</keyword>
<keyword evidence="7" id="KW-0029">Amino-acid transport</keyword>
<evidence type="ECO:0000256" key="4">
    <source>
        <dbReference type="ARBA" id="ARBA00022475"/>
    </source>
</evidence>
<dbReference type="Gene3D" id="1.10.3720.10">
    <property type="entry name" value="MetI-like"/>
    <property type="match status" value="1"/>
</dbReference>
<keyword evidence="4" id="KW-1003">Cell membrane</keyword>
<evidence type="ECO:0000256" key="9">
    <source>
        <dbReference type="ARBA" id="ARBA00023136"/>
    </source>
</evidence>
<evidence type="ECO:0000313" key="13">
    <source>
        <dbReference type="Proteomes" id="UP000229329"/>
    </source>
</evidence>
<dbReference type="GO" id="GO:0006865">
    <property type="term" value="P:amino acid transport"/>
    <property type="evidence" value="ECO:0007669"/>
    <property type="project" value="UniProtKB-KW"/>
</dbReference>
<feature type="transmembrane region" description="Helical" evidence="10">
    <location>
        <begin position="48"/>
        <end position="71"/>
    </location>
</feature>
<dbReference type="PANTHER" id="PTHR30133">
    <property type="entry name" value="CATIONIC AMINO ACID TRANSPORTER, MEMBRANE COMPONENT"/>
    <property type="match status" value="1"/>
</dbReference>
<feature type="domain" description="ABC transmembrane type-1" evidence="11">
    <location>
        <begin position="13"/>
        <end position="208"/>
    </location>
</feature>
<evidence type="ECO:0000256" key="5">
    <source>
        <dbReference type="ARBA" id="ARBA00022519"/>
    </source>
</evidence>
<dbReference type="EMBL" id="PHHA01000028">
    <property type="protein sequence ID" value="PJG84563.1"/>
    <property type="molecule type" value="Genomic_DNA"/>
</dbReference>
<dbReference type="NCBIfam" id="TIGR01726">
    <property type="entry name" value="HEQRo_perm_3TM"/>
    <property type="match status" value="1"/>
</dbReference>
<evidence type="ECO:0000256" key="1">
    <source>
        <dbReference type="ARBA" id="ARBA00004429"/>
    </source>
</evidence>
<keyword evidence="5" id="KW-0997">Cell inner membrane</keyword>
<evidence type="ECO:0000256" key="10">
    <source>
        <dbReference type="RuleBase" id="RU363032"/>
    </source>
</evidence>
<dbReference type="GO" id="GO:0022857">
    <property type="term" value="F:transmembrane transporter activity"/>
    <property type="evidence" value="ECO:0007669"/>
    <property type="project" value="InterPro"/>
</dbReference>
<comment type="similarity">
    <text evidence="2">Belongs to the binding-protein-dependent transport system permease family. HisMQ subfamily.</text>
</comment>
<sequence length="223" mass="24776">MFLDYLSLMYTATLMTLGLAVCSLIVGLLLSMLFVVLETGRIAALRQITSISMTLLRGLPEILVVFLIYFGTPELVETLTGDYLELSAFSSGVIALSLIFAAYASQSLRGAIQAIPLGQWESGAALGLNRTQTFIRIVLPQVWRHALPGLSNQWLVLLKDTALVSLVGVDDIMRQAGLINTNTHQPFTWFGIAALIYLMITLISQFFIRKLEWRFTRFERGGK</sequence>
<dbReference type="PANTHER" id="PTHR30133:SF2">
    <property type="entry name" value="ARGININE ABC TRANSPORTER PERMEASE PROTEIN ARTQ"/>
    <property type="match status" value="1"/>
</dbReference>
<dbReference type="RefSeq" id="WP_100289641.1">
    <property type="nucleotide sequence ID" value="NZ_PHHA01000028.1"/>
</dbReference>
<dbReference type="InterPro" id="IPR010065">
    <property type="entry name" value="AA_ABC_transptr_permease_3TM"/>
</dbReference>
<evidence type="ECO:0000259" key="11">
    <source>
        <dbReference type="PROSITE" id="PS50928"/>
    </source>
</evidence>
<proteinExistence type="inferred from homology"/>
<comment type="caution">
    <text evidence="12">The sequence shown here is derived from an EMBL/GenBank/DDBJ whole genome shotgun (WGS) entry which is preliminary data.</text>
</comment>
<evidence type="ECO:0000256" key="6">
    <source>
        <dbReference type="ARBA" id="ARBA00022692"/>
    </source>
</evidence>
<evidence type="ECO:0000256" key="7">
    <source>
        <dbReference type="ARBA" id="ARBA00022970"/>
    </source>
</evidence>
<dbReference type="SUPFAM" id="SSF161098">
    <property type="entry name" value="MetI-like"/>
    <property type="match status" value="1"/>
</dbReference>
<feature type="transmembrane region" description="Helical" evidence="10">
    <location>
        <begin position="12"/>
        <end position="36"/>
    </location>
</feature>
<comment type="subcellular location">
    <subcellularLocation>
        <location evidence="1">Cell inner membrane</location>
        <topology evidence="1">Multi-pass membrane protein</topology>
    </subcellularLocation>
    <subcellularLocation>
        <location evidence="10">Cell membrane</location>
        <topology evidence="10">Multi-pass membrane protein</topology>
    </subcellularLocation>
</comment>